<comment type="caution">
    <text evidence="1">The sequence shown here is derived from an EMBL/GenBank/DDBJ whole genome shotgun (WGS) entry which is preliminary data.</text>
</comment>
<gene>
    <name evidence="1" type="ORF">L1987_17288</name>
</gene>
<organism evidence="1 2">
    <name type="scientific">Smallanthus sonchifolius</name>
    <dbReference type="NCBI Taxonomy" id="185202"/>
    <lineage>
        <taxon>Eukaryota</taxon>
        <taxon>Viridiplantae</taxon>
        <taxon>Streptophyta</taxon>
        <taxon>Embryophyta</taxon>
        <taxon>Tracheophyta</taxon>
        <taxon>Spermatophyta</taxon>
        <taxon>Magnoliopsida</taxon>
        <taxon>eudicotyledons</taxon>
        <taxon>Gunneridae</taxon>
        <taxon>Pentapetalae</taxon>
        <taxon>asterids</taxon>
        <taxon>campanulids</taxon>
        <taxon>Asterales</taxon>
        <taxon>Asteraceae</taxon>
        <taxon>Asteroideae</taxon>
        <taxon>Heliantheae alliance</taxon>
        <taxon>Millerieae</taxon>
        <taxon>Smallanthus</taxon>
    </lineage>
</organism>
<dbReference type="Proteomes" id="UP001056120">
    <property type="component" value="Linkage Group LG06"/>
</dbReference>
<reference evidence="2" key="1">
    <citation type="journal article" date="2022" name="Mol. Ecol. Resour.">
        <title>The genomes of chicory, endive, great burdock and yacon provide insights into Asteraceae palaeo-polyploidization history and plant inulin production.</title>
        <authorList>
            <person name="Fan W."/>
            <person name="Wang S."/>
            <person name="Wang H."/>
            <person name="Wang A."/>
            <person name="Jiang F."/>
            <person name="Liu H."/>
            <person name="Zhao H."/>
            <person name="Xu D."/>
            <person name="Zhang Y."/>
        </authorList>
    </citation>
    <scope>NUCLEOTIDE SEQUENCE [LARGE SCALE GENOMIC DNA]</scope>
    <source>
        <strain evidence="2">cv. Yunnan</strain>
    </source>
</reference>
<evidence type="ECO:0000313" key="1">
    <source>
        <dbReference type="EMBL" id="KAI3812577.1"/>
    </source>
</evidence>
<keyword evidence="2" id="KW-1185">Reference proteome</keyword>
<evidence type="ECO:0000313" key="2">
    <source>
        <dbReference type="Proteomes" id="UP001056120"/>
    </source>
</evidence>
<sequence length="67" mass="7984">MHVHSINCRLYYVVNESYRSLDFVVVIFPPPSLNFVLPKTTYLRFDRSYSSERIRFCRVVLVRAVIT</sequence>
<reference evidence="1 2" key="2">
    <citation type="journal article" date="2022" name="Mol. Ecol. Resour.">
        <title>The genomes of chicory, endive, great burdock and yacon provide insights into Asteraceae paleo-polyploidization history and plant inulin production.</title>
        <authorList>
            <person name="Fan W."/>
            <person name="Wang S."/>
            <person name="Wang H."/>
            <person name="Wang A."/>
            <person name="Jiang F."/>
            <person name="Liu H."/>
            <person name="Zhao H."/>
            <person name="Xu D."/>
            <person name="Zhang Y."/>
        </authorList>
    </citation>
    <scope>NUCLEOTIDE SEQUENCE [LARGE SCALE GENOMIC DNA]</scope>
    <source>
        <strain evidence="2">cv. Yunnan</strain>
        <tissue evidence="1">Leaves</tissue>
    </source>
</reference>
<accession>A0ACB9IZZ1</accession>
<dbReference type="EMBL" id="CM042023">
    <property type="protein sequence ID" value="KAI3812577.1"/>
    <property type="molecule type" value="Genomic_DNA"/>
</dbReference>
<name>A0ACB9IZZ1_9ASTR</name>
<proteinExistence type="predicted"/>
<protein>
    <submittedName>
        <fullName evidence="1">Uncharacterized protein</fullName>
    </submittedName>
</protein>